<gene>
    <name evidence="1" type="ORF">H0A36_21420</name>
</gene>
<evidence type="ECO:0000313" key="1">
    <source>
        <dbReference type="EMBL" id="NYZ68579.1"/>
    </source>
</evidence>
<sequence length="79" mass="8376">MLPIPPSTALSLLKVTANVLPTAVNSLKDGFQPEDLLTIGHKAFNSTADEFLGPAASPLKSLINFIVPSILASLNQNYQ</sequence>
<dbReference type="EMBL" id="JACCKB010000045">
    <property type="protein sequence ID" value="NYZ68579.1"/>
    <property type="molecule type" value="Genomic_DNA"/>
</dbReference>
<dbReference type="AlphaFoldDB" id="A0A853I720"/>
<keyword evidence="2" id="KW-1185">Reference proteome</keyword>
<organism evidence="1 2">
    <name type="scientific">Spartinivicinus marinus</name>
    <dbReference type="NCBI Taxonomy" id="2994442"/>
    <lineage>
        <taxon>Bacteria</taxon>
        <taxon>Pseudomonadati</taxon>
        <taxon>Pseudomonadota</taxon>
        <taxon>Gammaproteobacteria</taxon>
        <taxon>Oceanospirillales</taxon>
        <taxon>Zooshikellaceae</taxon>
        <taxon>Spartinivicinus</taxon>
    </lineage>
</organism>
<accession>A0A853I720</accession>
<protein>
    <submittedName>
        <fullName evidence="1">Uncharacterized protein</fullName>
    </submittedName>
</protein>
<dbReference type="RefSeq" id="WP_180570583.1">
    <property type="nucleotide sequence ID" value="NZ_JACCKB010000045.1"/>
</dbReference>
<reference evidence="1 2" key="1">
    <citation type="submission" date="2020-07" db="EMBL/GenBank/DDBJ databases">
        <title>Endozoicomonas sp. nov., isolated from sediment.</title>
        <authorList>
            <person name="Gu T."/>
        </authorList>
    </citation>
    <scope>NUCLEOTIDE SEQUENCE [LARGE SCALE GENOMIC DNA]</scope>
    <source>
        <strain evidence="1 2">SM1973</strain>
    </source>
</reference>
<proteinExistence type="predicted"/>
<evidence type="ECO:0000313" key="2">
    <source>
        <dbReference type="Proteomes" id="UP000569732"/>
    </source>
</evidence>
<dbReference type="Proteomes" id="UP000569732">
    <property type="component" value="Unassembled WGS sequence"/>
</dbReference>
<comment type="caution">
    <text evidence="1">The sequence shown here is derived from an EMBL/GenBank/DDBJ whole genome shotgun (WGS) entry which is preliminary data.</text>
</comment>
<name>A0A853I720_9GAMM</name>